<evidence type="ECO:0000313" key="4">
    <source>
        <dbReference type="EMBL" id="MFC0588661.1"/>
    </source>
</evidence>
<dbReference type="SUPFAM" id="SSF55729">
    <property type="entry name" value="Acyl-CoA N-acyltransferases (Nat)"/>
    <property type="match status" value="1"/>
</dbReference>
<feature type="domain" description="N-acetyltransferase" evidence="3">
    <location>
        <begin position="7"/>
        <end position="156"/>
    </location>
</feature>
<organism evidence="4 5">
    <name type="scientific">Novosphingobium aquiterrae</name>
    <dbReference type="NCBI Taxonomy" id="624388"/>
    <lineage>
        <taxon>Bacteria</taxon>
        <taxon>Pseudomonadati</taxon>
        <taxon>Pseudomonadota</taxon>
        <taxon>Alphaproteobacteria</taxon>
        <taxon>Sphingomonadales</taxon>
        <taxon>Sphingomonadaceae</taxon>
        <taxon>Novosphingobium</taxon>
    </lineage>
</organism>
<dbReference type="Gene3D" id="3.40.630.30">
    <property type="match status" value="1"/>
</dbReference>
<comment type="caution">
    <text evidence="4">The sequence shown here is derived from an EMBL/GenBank/DDBJ whole genome shotgun (WGS) entry which is preliminary data.</text>
</comment>
<protein>
    <submittedName>
        <fullName evidence="4">GNAT family N-acetyltransferase</fullName>
        <ecNumber evidence="4">2.3.-.-</ecNumber>
    </submittedName>
</protein>
<dbReference type="GO" id="GO:0016746">
    <property type="term" value="F:acyltransferase activity"/>
    <property type="evidence" value="ECO:0007669"/>
    <property type="project" value="UniProtKB-KW"/>
</dbReference>
<keyword evidence="5" id="KW-1185">Reference proteome</keyword>
<dbReference type="EMBL" id="JBHLTL010000001">
    <property type="protein sequence ID" value="MFC0588661.1"/>
    <property type="molecule type" value="Genomic_DNA"/>
</dbReference>
<sequence>MIQAAGLTFRRARAVDVATIVALLADDMLGAAREASADAEAQLAYLAAFGEIDADPNQLLAVAELNGEIVGTLQLTFIPGLSRHGSKRGIIEAVRVASDSRSKKIGEAMIAWAIEQCRERRCRLVQLTTDKARIDAHRFYDRLGFEASHIGYKLAL</sequence>
<dbReference type="Proteomes" id="UP001589943">
    <property type="component" value="Unassembled WGS sequence"/>
</dbReference>
<dbReference type="PANTHER" id="PTHR43877:SF2">
    <property type="entry name" value="AMINOALKYLPHOSPHONATE N-ACETYLTRANSFERASE-RELATED"/>
    <property type="match status" value="1"/>
</dbReference>
<dbReference type="PANTHER" id="PTHR43877">
    <property type="entry name" value="AMINOALKYLPHOSPHONATE N-ACETYLTRANSFERASE-RELATED-RELATED"/>
    <property type="match status" value="1"/>
</dbReference>
<dbReference type="CDD" id="cd04301">
    <property type="entry name" value="NAT_SF"/>
    <property type="match status" value="1"/>
</dbReference>
<keyword evidence="2 4" id="KW-0012">Acyltransferase</keyword>
<dbReference type="PROSITE" id="PS51186">
    <property type="entry name" value="GNAT"/>
    <property type="match status" value="1"/>
</dbReference>
<evidence type="ECO:0000259" key="3">
    <source>
        <dbReference type="PROSITE" id="PS51186"/>
    </source>
</evidence>
<evidence type="ECO:0000313" key="5">
    <source>
        <dbReference type="Proteomes" id="UP001589943"/>
    </source>
</evidence>
<dbReference type="Pfam" id="PF00583">
    <property type="entry name" value="Acetyltransf_1"/>
    <property type="match status" value="1"/>
</dbReference>
<evidence type="ECO:0000256" key="2">
    <source>
        <dbReference type="ARBA" id="ARBA00023315"/>
    </source>
</evidence>
<accession>A0ABV6PFQ7</accession>
<dbReference type="RefSeq" id="WP_379480155.1">
    <property type="nucleotide sequence ID" value="NZ_JBHLTL010000001.1"/>
</dbReference>
<dbReference type="InterPro" id="IPR016181">
    <property type="entry name" value="Acyl_CoA_acyltransferase"/>
</dbReference>
<reference evidence="4 5" key="1">
    <citation type="submission" date="2024-09" db="EMBL/GenBank/DDBJ databases">
        <authorList>
            <person name="Sun Q."/>
            <person name="Mori K."/>
        </authorList>
    </citation>
    <scope>NUCLEOTIDE SEQUENCE [LARGE SCALE GENOMIC DNA]</scope>
    <source>
        <strain evidence="4 5">NCAIM B.02537</strain>
    </source>
</reference>
<evidence type="ECO:0000256" key="1">
    <source>
        <dbReference type="ARBA" id="ARBA00022679"/>
    </source>
</evidence>
<dbReference type="InterPro" id="IPR050832">
    <property type="entry name" value="Bact_Acetyltransf"/>
</dbReference>
<keyword evidence="1 4" id="KW-0808">Transferase</keyword>
<dbReference type="EC" id="2.3.-.-" evidence="4"/>
<name>A0ABV6PFQ7_9SPHN</name>
<gene>
    <name evidence="4" type="ORF">ACFFF7_04485</name>
</gene>
<dbReference type="InterPro" id="IPR000182">
    <property type="entry name" value="GNAT_dom"/>
</dbReference>
<proteinExistence type="predicted"/>